<dbReference type="InterPro" id="IPR015943">
    <property type="entry name" value="WD40/YVTN_repeat-like_dom_sf"/>
</dbReference>
<evidence type="ECO:0000256" key="3">
    <source>
        <dbReference type="PROSITE-ProRule" id="PRU00221"/>
    </source>
</evidence>
<dbReference type="AlphaFoldDB" id="A0A8I3ABG7"/>
<sequence>MVLDIHGHTDSVLSVDISPTSTKFATGGFDKQAFIHSITTGEKLVGPLEHDAWVVTVRFSPNGDRLATATGDEKDTTSIRIYDSDNADGRQLFAATLGEVKCFDTSSGALLNKRTIPGAKRAYSIVLARYQNFAVAVTSKSLFFWDTSTGQRIGSVIELASSVWSISLSPNDDHIVTGEENGKITIRSLRDILPSSYLTVNVGGSTC</sequence>
<dbReference type="OrthoDB" id="2689263at2759"/>
<dbReference type="SUPFAM" id="SSF50978">
    <property type="entry name" value="WD40 repeat-like"/>
    <property type="match status" value="1"/>
</dbReference>
<name>A0A8I3ABG7_9AGAM</name>
<dbReference type="InterPro" id="IPR001680">
    <property type="entry name" value="WD40_rpt"/>
</dbReference>
<protein>
    <submittedName>
        <fullName evidence="4">WD40-repeat-containing domain protein</fullName>
    </submittedName>
</protein>
<comment type="caution">
    <text evidence="4">The sequence shown here is derived from an EMBL/GenBank/DDBJ whole genome shotgun (WGS) entry which is preliminary data.</text>
</comment>
<dbReference type="PANTHER" id="PTHR19848">
    <property type="entry name" value="WD40 REPEAT PROTEIN"/>
    <property type="match status" value="1"/>
</dbReference>
<dbReference type="PANTHER" id="PTHR19848:SF8">
    <property type="entry name" value="F-BOX AND WD REPEAT DOMAIN CONTAINING 7"/>
    <property type="match status" value="1"/>
</dbReference>
<dbReference type="SMART" id="SM00320">
    <property type="entry name" value="WD40"/>
    <property type="match status" value="3"/>
</dbReference>
<feature type="repeat" description="WD" evidence="3">
    <location>
        <begin position="5"/>
        <end position="46"/>
    </location>
</feature>
<keyword evidence="1 3" id="KW-0853">WD repeat</keyword>
<reference evidence="4" key="1">
    <citation type="submission" date="2021-03" db="EMBL/GenBank/DDBJ databases">
        <title>Evolutionary innovations through gain and loss of genes in the ectomycorrhizal Boletales.</title>
        <authorList>
            <person name="Wu G."/>
            <person name="Miyauchi S."/>
            <person name="Morin E."/>
            <person name="Yang Z.-L."/>
            <person name="Xu J."/>
            <person name="Martin F.M."/>
        </authorList>
    </citation>
    <scope>NUCLEOTIDE SEQUENCE</scope>
    <source>
        <strain evidence="4">BR01</strain>
    </source>
</reference>
<keyword evidence="2" id="KW-0677">Repeat</keyword>
<evidence type="ECO:0000313" key="5">
    <source>
        <dbReference type="Proteomes" id="UP000683000"/>
    </source>
</evidence>
<evidence type="ECO:0000256" key="2">
    <source>
        <dbReference type="ARBA" id="ARBA00022737"/>
    </source>
</evidence>
<evidence type="ECO:0000313" key="4">
    <source>
        <dbReference type="EMBL" id="KAG6377283.1"/>
    </source>
</evidence>
<accession>A0A8I3ABG7</accession>
<organism evidence="4 5">
    <name type="scientific">Boletus reticuloceps</name>
    <dbReference type="NCBI Taxonomy" id="495285"/>
    <lineage>
        <taxon>Eukaryota</taxon>
        <taxon>Fungi</taxon>
        <taxon>Dikarya</taxon>
        <taxon>Basidiomycota</taxon>
        <taxon>Agaricomycotina</taxon>
        <taxon>Agaricomycetes</taxon>
        <taxon>Agaricomycetidae</taxon>
        <taxon>Boletales</taxon>
        <taxon>Boletineae</taxon>
        <taxon>Boletaceae</taxon>
        <taxon>Boletoideae</taxon>
        <taxon>Boletus</taxon>
    </lineage>
</organism>
<dbReference type="PROSITE" id="PS50082">
    <property type="entry name" value="WD_REPEATS_2"/>
    <property type="match status" value="1"/>
</dbReference>
<evidence type="ECO:0000256" key="1">
    <source>
        <dbReference type="ARBA" id="ARBA00022574"/>
    </source>
</evidence>
<dbReference type="EMBL" id="JAGFBS010000009">
    <property type="protein sequence ID" value="KAG6377283.1"/>
    <property type="molecule type" value="Genomic_DNA"/>
</dbReference>
<dbReference type="Gene3D" id="2.130.10.10">
    <property type="entry name" value="YVTN repeat-like/Quinoprotein amine dehydrogenase"/>
    <property type="match status" value="2"/>
</dbReference>
<gene>
    <name evidence="4" type="ORF">JVT61DRAFT_15069</name>
</gene>
<dbReference type="Proteomes" id="UP000683000">
    <property type="component" value="Unassembled WGS sequence"/>
</dbReference>
<keyword evidence="5" id="KW-1185">Reference proteome</keyword>
<dbReference type="Pfam" id="PF00400">
    <property type="entry name" value="WD40"/>
    <property type="match status" value="3"/>
</dbReference>
<proteinExistence type="predicted"/>
<dbReference type="InterPro" id="IPR036322">
    <property type="entry name" value="WD40_repeat_dom_sf"/>
</dbReference>